<name>V5FFI2_9VIBR</name>
<dbReference type="EMBL" id="BAUJ01000008">
    <property type="protein sequence ID" value="GAD88661.1"/>
    <property type="molecule type" value="Genomic_DNA"/>
</dbReference>
<feature type="transmembrane region" description="Helical" evidence="1">
    <location>
        <begin position="78"/>
        <end position="101"/>
    </location>
</feature>
<accession>V5FFI2</accession>
<protein>
    <recommendedName>
        <fullName evidence="4">DUF805 domain-containing protein</fullName>
    </recommendedName>
</protein>
<dbReference type="Proteomes" id="UP000017800">
    <property type="component" value="Unassembled WGS sequence"/>
</dbReference>
<organism evidence="2 3">
    <name type="scientific">Vibrio halioticoli NBRC 102217</name>
    <dbReference type="NCBI Taxonomy" id="1219072"/>
    <lineage>
        <taxon>Bacteria</taxon>
        <taxon>Pseudomonadati</taxon>
        <taxon>Pseudomonadota</taxon>
        <taxon>Gammaproteobacteria</taxon>
        <taxon>Vibrionales</taxon>
        <taxon>Vibrionaceae</taxon>
        <taxon>Vibrio</taxon>
    </lineage>
</organism>
<evidence type="ECO:0008006" key="4">
    <source>
        <dbReference type="Google" id="ProtNLM"/>
    </source>
</evidence>
<dbReference type="Pfam" id="PF05656">
    <property type="entry name" value="DUF805"/>
    <property type="match status" value="1"/>
</dbReference>
<keyword evidence="1" id="KW-0472">Membrane</keyword>
<gene>
    <name evidence="2" type="ORF">VHA01S_008_00570</name>
</gene>
<sequence length="116" mass="13051">MGILSFQGRASRKTYWFMFVICFVISAGMRLALDSNLSHQSPDSVSPIASFVTFVISILLLWWSIATQVRRLHDLDKTGWWVLVNLVPLIGSLLMLIYLGFFKGSDGHNRFGSAVI</sequence>
<feature type="transmembrane region" description="Helical" evidence="1">
    <location>
        <begin position="15"/>
        <end position="33"/>
    </location>
</feature>
<dbReference type="InterPro" id="IPR008523">
    <property type="entry name" value="DUF805"/>
</dbReference>
<evidence type="ECO:0000256" key="1">
    <source>
        <dbReference type="SAM" id="Phobius"/>
    </source>
</evidence>
<dbReference type="GO" id="GO:0005886">
    <property type="term" value="C:plasma membrane"/>
    <property type="evidence" value="ECO:0007669"/>
    <property type="project" value="TreeGrafter"/>
</dbReference>
<evidence type="ECO:0000313" key="2">
    <source>
        <dbReference type="EMBL" id="GAD88661.1"/>
    </source>
</evidence>
<keyword evidence="1" id="KW-0812">Transmembrane</keyword>
<keyword evidence="3" id="KW-1185">Reference proteome</keyword>
<keyword evidence="1" id="KW-1133">Transmembrane helix</keyword>
<dbReference type="eggNOG" id="COG3152">
    <property type="taxonomic scope" value="Bacteria"/>
</dbReference>
<dbReference type="PANTHER" id="PTHR34980">
    <property type="entry name" value="INNER MEMBRANE PROTEIN-RELATED-RELATED"/>
    <property type="match status" value="1"/>
</dbReference>
<dbReference type="AlphaFoldDB" id="V5FFI2"/>
<feature type="transmembrane region" description="Helical" evidence="1">
    <location>
        <begin position="45"/>
        <end position="66"/>
    </location>
</feature>
<evidence type="ECO:0000313" key="3">
    <source>
        <dbReference type="Proteomes" id="UP000017800"/>
    </source>
</evidence>
<reference evidence="2 3" key="1">
    <citation type="submission" date="2013-11" db="EMBL/GenBank/DDBJ databases">
        <title>Whole genome shotgun sequence of Vibrio halioticoli NBRC 102217.</title>
        <authorList>
            <person name="Isaki S."/>
            <person name="Kimura A."/>
            <person name="Ohji S."/>
            <person name="Hosoyama A."/>
            <person name="Fujita N."/>
            <person name="Hashimoto M."/>
            <person name="Hosoyama Y."/>
            <person name="Yamazoe A."/>
        </authorList>
    </citation>
    <scope>NUCLEOTIDE SEQUENCE [LARGE SCALE GENOMIC DNA]</scope>
    <source>
        <strain evidence="2 3">NBRC 102217</strain>
    </source>
</reference>
<dbReference type="RefSeq" id="WP_023403044.1">
    <property type="nucleotide sequence ID" value="NZ_BAUJ01000008.1"/>
</dbReference>
<proteinExistence type="predicted"/>
<comment type="caution">
    <text evidence="2">The sequence shown here is derived from an EMBL/GenBank/DDBJ whole genome shotgun (WGS) entry which is preliminary data.</text>
</comment>
<dbReference type="OrthoDB" id="9812349at2"/>